<evidence type="ECO:0000313" key="2">
    <source>
        <dbReference type="Proteomes" id="UP001212841"/>
    </source>
</evidence>
<dbReference type="Proteomes" id="UP001212841">
    <property type="component" value="Unassembled WGS sequence"/>
</dbReference>
<proteinExistence type="predicted"/>
<evidence type="ECO:0000313" key="1">
    <source>
        <dbReference type="EMBL" id="KAJ3057014.1"/>
    </source>
</evidence>
<reference evidence="1" key="1">
    <citation type="submission" date="2020-05" db="EMBL/GenBank/DDBJ databases">
        <title>Phylogenomic resolution of chytrid fungi.</title>
        <authorList>
            <person name="Stajich J.E."/>
            <person name="Amses K."/>
            <person name="Simmons R."/>
            <person name="Seto K."/>
            <person name="Myers J."/>
            <person name="Bonds A."/>
            <person name="Quandt C.A."/>
            <person name="Barry K."/>
            <person name="Liu P."/>
            <person name="Grigoriev I."/>
            <person name="Longcore J.E."/>
            <person name="James T.Y."/>
        </authorList>
    </citation>
    <scope>NUCLEOTIDE SEQUENCE</scope>
    <source>
        <strain evidence="1">JEL0318</strain>
    </source>
</reference>
<name>A0AAD5SLL5_9FUNG</name>
<gene>
    <name evidence="1" type="ORF">HK097_001498</name>
</gene>
<organism evidence="1 2">
    <name type="scientific">Rhizophlyctis rosea</name>
    <dbReference type="NCBI Taxonomy" id="64517"/>
    <lineage>
        <taxon>Eukaryota</taxon>
        <taxon>Fungi</taxon>
        <taxon>Fungi incertae sedis</taxon>
        <taxon>Chytridiomycota</taxon>
        <taxon>Chytridiomycota incertae sedis</taxon>
        <taxon>Chytridiomycetes</taxon>
        <taxon>Rhizophlyctidales</taxon>
        <taxon>Rhizophlyctidaceae</taxon>
        <taxon>Rhizophlyctis</taxon>
    </lineage>
</organism>
<accession>A0AAD5SLL5</accession>
<dbReference type="EMBL" id="JADGJD010000013">
    <property type="protein sequence ID" value="KAJ3057014.1"/>
    <property type="molecule type" value="Genomic_DNA"/>
</dbReference>
<sequence length="72" mass="8619">MPTQLSPDDLRQHVRFFPRFKRDIMLVDLRDVAPAQVQLSVIREVQWVEEVHERKCYVYAVGQVEFFQRGSQ</sequence>
<dbReference type="AlphaFoldDB" id="A0AAD5SLL5"/>
<protein>
    <submittedName>
        <fullName evidence="1">Uncharacterized protein</fullName>
    </submittedName>
</protein>
<comment type="caution">
    <text evidence="1">The sequence shown here is derived from an EMBL/GenBank/DDBJ whole genome shotgun (WGS) entry which is preliminary data.</text>
</comment>
<keyword evidence="2" id="KW-1185">Reference proteome</keyword>